<evidence type="ECO:0000313" key="1">
    <source>
        <dbReference type="EMBL" id="VAW77888.1"/>
    </source>
</evidence>
<dbReference type="EMBL" id="UOFL01000142">
    <property type="protein sequence ID" value="VAW77888.1"/>
    <property type="molecule type" value="Genomic_DNA"/>
</dbReference>
<gene>
    <name evidence="1" type="ORF">MNBD_GAMMA12-2953</name>
</gene>
<protein>
    <recommendedName>
        <fullName evidence="2">Knr4/Smi1-like domain-containing protein</fullName>
    </recommendedName>
</protein>
<accession>A0A3B0YAM2</accession>
<reference evidence="1" key="1">
    <citation type="submission" date="2018-06" db="EMBL/GenBank/DDBJ databases">
        <authorList>
            <person name="Zhirakovskaya E."/>
        </authorList>
    </citation>
    <scope>NUCLEOTIDE SEQUENCE</scope>
</reference>
<dbReference type="AlphaFoldDB" id="A0A3B0YAM2"/>
<organism evidence="1">
    <name type="scientific">hydrothermal vent metagenome</name>
    <dbReference type="NCBI Taxonomy" id="652676"/>
    <lineage>
        <taxon>unclassified sequences</taxon>
        <taxon>metagenomes</taxon>
        <taxon>ecological metagenomes</taxon>
    </lineage>
</organism>
<evidence type="ECO:0008006" key="2">
    <source>
        <dbReference type="Google" id="ProtNLM"/>
    </source>
</evidence>
<sequence>MEVLQLHIVITNRNYTVKEIVQKLEHKFPSAAKLLIEAKDTGFADLEELGIPNDYTEMYKLVGGETEDSDGVFGLNRMLTLKESKDGIVNDAEDLQYYSKGISASVFVPIFQSPGRQQLGYAKFDDGWVFSEYDLGVSYWEQTTLGEYLSWFENKLDSDGFFEDEQFKGLIDKDDL</sequence>
<proteinExistence type="predicted"/>
<name>A0A3B0YAM2_9ZZZZ</name>